<dbReference type="InterPro" id="IPR005467">
    <property type="entry name" value="His_kinase_dom"/>
</dbReference>
<feature type="transmembrane region" description="Helical" evidence="9">
    <location>
        <begin position="110"/>
        <end position="127"/>
    </location>
</feature>
<feature type="transmembrane region" description="Helical" evidence="9">
    <location>
        <begin position="17"/>
        <end position="36"/>
    </location>
</feature>
<dbReference type="PANTHER" id="PTHR24421:SF10">
    <property type="entry name" value="NITRATE_NITRITE SENSOR PROTEIN NARQ"/>
    <property type="match status" value="1"/>
</dbReference>
<evidence type="ECO:0000256" key="7">
    <source>
        <dbReference type="ARBA" id="ARBA00022840"/>
    </source>
</evidence>
<evidence type="ECO:0000313" key="11">
    <source>
        <dbReference type="EMBL" id="CAH1200704.1"/>
    </source>
</evidence>
<keyword evidence="8" id="KW-0902">Two-component regulatory system</keyword>
<dbReference type="PANTHER" id="PTHR24421">
    <property type="entry name" value="NITRATE/NITRITE SENSOR PROTEIN NARX-RELATED"/>
    <property type="match status" value="1"/>
</dbReference>
<protein>
    <recommendedName>
        <fullName evidence="2">histidine kinase</fullName>
        <ecNumber evidence="2">2.7.13.3</ecNumber>
    </recommendedName>
</protein>
<dbReference type="InterPro" id="IPR036890">
    <property type="entry name" value="HATPase_C_sf"/>
</dbReference>
<comment type="caution">
    <text evidence="11">The sequence shown here is derived from an EMBL/GenBank/DDBJ whole genome shotgun (WGS) entry which is preliminary data.</text>
</comment>
<dbReference type="Pfam" id="PF02518">
    <property type="entry name" value="HATPase_c"/>
    <property type="match status" value="1"/>
</dbReference>
<evidence type="ECO:0000256" key="1">
    <source>
        <dbReference type="ARBA" id="ARBA00000085"/>
    </source>
</evidence>
<comment type="catalytic activity">
    <reaction evidence="1">
        <text>ATP + protein L-histidine = ADP + protein N-phospho-L-histidine.</text>
        <dbReference type="EC" id="2.7.13.3"/>
    </reaction>
</comment>
<evidence type="ECO:0000256" key="4">
    <source>
        <dbReference type="ARBA" id="ARBA00022679"/>
    </source>
</evidence>
<evidence type="ECO:0000256" key="9">
    <source>
        <dbReference type="SAM" id="Phobius"/>
    </source>
</evidence>
<keyword evidence="9" id="KW-1133">Transmembrane helix</keyword>
<feature type="domain" description="Histidine kinase" evidence="10">
    <location>
        <begin position="198"/>
        <end position="383"/>
    </location>
</feature>
<gene>
    <name evidence="11" type="ORF">PAECIP111893_01538</name>
</gene>
<dbReference type="InterPro" id="IPR003594">
    <property type="entry name" value="HATPase_dom"/>
</dbReference>
<keyword evidence="9" id="KW-0472">Membrane</keyword>
<evidence type="ECO:0000256" key="2">
    <source>
        <dbReference type="ARBA" id="ARBA00012438"/>
    </source>
</evidence>
<dbReference type="Proteomes" id="UP000838686">
    <property type="component" value="Unassembled WGS sequence"/>
</dbReference>
<keyword evidence="9" id="KW-0812">Transmembrane</keyword>
<reference evidence="11" key="1">
    <citation type="submission" date="2022-01" db="EMBL/GenBank/DDBJ databases">
        <authorList>
            <person name="Criscuolo A."/>
        </authorList>
    </citation>
    <scope>NUCLEOTIDE SEQUENCE</scope>
    <source>
        <strain evidence="11">CIP111893</strain>
    </source>
</reference>
<evidence type="ECO:0000256" key="6">
    <source>
        <dbReference type="ARBA" id="ARBA00022777"/>
    </source>
</evidence>
<keyword evidence="4" id="KW-0808">Transferase</keyword>
<dbReference type="Gene3D" id="3.30.565.10">
    <property type="entry name" value="Histidine kinase-like ATPase, C-terminal domain"/>
    <property type="match status" value="1"/>
</dbReference>
<keyword evidence="3" id="KW-0597">Phosphoprotein</keyword>
<accession>A0ABN8G666</accession>
<evidence type="ECO:0000259" key="10">
    <source>
        <dbReference type="PROSITE" id="PS50109"/>
    </source>
</evidence>
<keyword evidence="12" id="KW-1185">Reference proteome</keyword>
<evidence type="ECO:0000313" key="12">
    <source>
        <dbReference type="Proteomes" id="UP000838686"/>
    </source>
</evidence>
<organism evidence="11 12">
    <name type="scientific">Paenibacillus plantiphilus</name>
    <dbReference type="NCBI Taxonomy" id="2905650"/>
    <lineage>
        <taxon>Bacteria</taxon>
        <taxon>Bacillati</taxon>
        <taxon>Bacillota</taxon>
        <taxon>Bacilli</taxon>
        <taxon>Bacillales</taxon>
        <taxon>Paenibacillaceae</taxon>
        <taxon>Paenibacillus</taxon>
    </lineage>
</organism>
<feature type="transmembrane region" description="Helical" evidence="9">
    <location>
        <begin position="69"/>
        <end position="89"/>
    </location>
</feature>
<dbReference type="InterPro" id="IPR050482">
    <property type="entry name" value="Sensor_HK_TwoCompSys"/>
</dbReference>
<sequence length="388" mass="43298">MNMSTVQTLSNTKVSRIFFYGLACAYVALLLLYVVLSQYKGIILVAILIGLYFIRHSERVLNHPRYHPVAAVSPVVEIILLFLLFLRSGTEIESIVFVLFAADLLLHYKSWYAFPFAYGGFLAYIFVWPGEGEDVWSNVINILSYSCLVIPIWSTKLLLNQRELNLRLNDALIQESRTREEMAALKERTRIAEEVHDTVGHTLTTAIVALEGAQLLFEKRPEEAYRKILVAREQMKQGLGNIRQVVKTLKAADGTMGDLGLKEGISKIISDTAEQTGVRFIFHYEVAAPLISLQEYVVLNAIKESITNALKHGKAGAIEIAVLEQQDTIHIAVKDDGRGSDSVVYGFGLNTMEERIVAIGGQFSVESEPMNGFALHIRMPVARGMVHG</sequence>
<evidence type="ECO:0000256" key="3">
    <source>
        <dbReference type="ARBA" id="ARBA00022553"/>
    </source>
</evidence>
<feature type="transmembrane region" description="Helical" evidence="9">
    <location>
        <begin position="41"/>
        <end position="57"/>
    </location>
</feature>
<proteinExistence type="predicted"/>
<dbReference type="RefSeq" id="WP_236339875.1">
    <property type="nucleotide sequence ID" value="NZ_CAKMMF010000006.1"/>
</dbReference>
<dbReference type="Pfam" id="PF07730">
    <property type="entry name" value="HisKA_3"/>
    <property type="match status" value="1"/>
</dbReference>
<name>A0ABN8G666_9BACL</name>
<dbReference type="PROSITE" id="PS50109">
    <property type="entry name" value="HIS_KIN"/>
    <property type="match status" value="1"/>
</dbReference>
<dbReference type="EMBL" id="CAKMMF010000006">
    <property type="protein sequence ID" value="CAH1200704.1"/>
    <property type="molecule type" value="Genomic_DNA"/>
</dbReference>
<dbReference type="InterPro" id="IPR011712">
    <property type="entry name" value="Sig_transdc_His_kin_sub3_dim/P"/>
</dbReference>
<keyword evidence="5" id="KW-0547">Nucleotide-binding</keyword>
<keyword evidence="7" id="KW-0067">ATP-binding</keyword>
<evidence type="ECO:0000256" key="8">
    <source>
        <dbReference type="ARBA" id="ARBA00023012"/>
    </source>
</evidence>
<dbReference type="Gene3D" id="1.20.5.1930">
    <property type="match status" value="1"/>
</dbReference>
<feature type="transmembrane region" description="Helical" evidence="9">
    <location>
        <begin position="139"/>
        <end position="159"/>
    </location>
</feature>
<keyword evidence="6" id="KW-0418">Kinase</keyword>
<dbReference type="CDD" id="cd16917">
    <property type="entry name" value="HATPase_UhpB-NarQ-NarX-like"/>
    <property type="match status" value="1"/>
</dbReference>
<dbReference type="SUPFAM" id="SSF55874">
    <property type="entry name" value="ATPase domain of HSP90 chaperone/DNA topoisomerase II/histidine kinase"/>
    <property type="match status" value="1"/>
</dbReference>
<evidence type="ECO:0000256" key="5">
    <source>
        <dbReference type="ARBA" id="ARBA00022741"/>
    </source>
</evidence>
<dbReference type="EC" id="2.7.13.3" evidence="2"/>